<organism evidence="1 2">
    <name type="scientific">Flavobacterium okayamense</name>
    <dbReference type="NCBI Taxonomy" id="2830782"/>
    <lineage>
        <taxon>Bacteria</taxon>
        <taxon>Pseudomonadati</taxon>
        <taxon>Bacteroidota</taxon>
        <taxon>Flavobacteriia</taxon>
        <taxon>Flavobacteriales</taxon>
        <taxon>Flavobacteriaceae</taxon>
        <taxon>Flavobacterium</taxon>
    </lineage>
</organism>
<dbReference type="Proteomes" id="UP000825258">
    <property type="component" value="Chromosome"/>
</dbReference>
<dbReference type="EMBL" id="AP024749">
    <property type="protein sequence ID" value="BCY27624.1"/>
    <property type="molecule type" value="Genomic_DNA"/>
</dbReference>
<reference evidence="1 2" key="1">
    <citation type="submission" date="2021-06" db="EMBL/GenBank/DDBJ databases">
        <title>Whole genome sequences of Flavobacterium sp. KK2020170 and assembly.</title>
        <authorList>
            <person name="Kitahara K."/>
            <person name="Miyoshi S."/>
            <person name="Uesaka K."/>
        </authorList>
    </citation>
    <scope>NUCLEOTIDE SEQUENCE [LARGE SCALE GENOMIC DNA]</scope>
    <source>
        <strain evidence="1 2">KK2020170</strain>
    </source>
</reference>
<proteinExistence type="predicted"/>
<gene>
    <name evidence="1" type="ORF">KK2020170_04920</name>
</gene>
<dbReference type="RefSeq" id="WP_221259234.1">
    <property type="nucleotide sequence ID" value="NZ_AP024749.1"/>
</dbReference>
<accession>A0ABM7S439</accession>
<name>A0ABM7S439_9FLAO</name>
<protein>
    <submittedName>
        <fullName evidence="1">Uncharacterized protein</fullName>
    </submittedName>
</protein>
<keyword evidence="2" id="KW-1185">Reference proteome</keyword>
<sequence>MIALSEIEKTIKGFAQLGLTIEAAHWLVKVYELEQENFSHFELTEKAEPSFILLTTNGVIGSKQLIKLPANAFEFPLFLMLNLLAHEMLHVKQKSEKCKVEDKNEREFQAYYENLFHKEFPLIPELSTFQQKAFGNKAIEYYNRMKEGSDVQKKYAKQKEEVEKLLVKLTIM</sequence>
<evidence type="ECO:0000313" key="1">
    <source>
        <dbReference type="EMBL" id="BCY27624.1"/>
    </source>
</evidence>
<evidence type="ECO:0000313" key="2">
    <source>
        <dbReference type="Proteomes" id="UP000825258"/>
    </source>
</evidence>